<keyword evidence="4 9" id="KW-0997">Cell inner membrane</keyword>
<comment type="subcellular location">
    <subcellularLocation>
        <location evidence="1 9">Cell inner membrane</location>
        <topology evidence="1 9">Multi-pass membrane protein</topology>
    </subcellularLocation>
</comment>
<evidence type="ECO:0000259" key="10">
    <source>
        <dbReference type="Pfam" id="PF04290"/>
    </source>
</evidence>
<evidence type="ECO:0000256" key="3">
    <source>
        <dbReference type="ARBA" id="ARBA00022475"/>
    </source>
</evidence>
<dbReference type="OrthoDB" id="9797534at2"/>
<evidence type="ECO:0000256" key="9">
    <source>
        <dbReference type="RuleBase" id="RU369079"/>
    </source>
</evidence>
<comment type="function">
    <text evidence="9">Part of the tripartite ATP-independent periplasmic (TRAP) transport system.</text>
</comment>
<feature type="transmembrane region" description="Helical" evidence="9">
    <location>
        <begin position="12"/>
        <end position="31"/>
    </location>
</feature>
<feature type="transmembrane region" description="Helical" evidence="9">
    <location>
        <begin position="90"/>
        <end position="111"/>
    </location>
</feature>
<evidence type="ECO:0000256" key="8">
    <source>
        <dbReference type="ARBA" id="ARBA00038436"/>
    </source>
</evidence>
<comment type="caution">
    <text evidence="11">The sequence shown here is derived from an EMBL/GenBank/DDBJ whole genome shotgun (WGS) entry which is preliminary data.</text>
</comment>
<feature type="transmembrane region" description="Helical" evidence="9">
    <location>
        <begin position="131"/>
        <end position="152"/>
    </location>
</feature>
<evidence type="ECO:0000256" key="5">
    <source>
        <dbReference type="ARBA" id="ARBA00022692"/>
    </source>
</evidence>
<keyword evidence="3" id="KW-1003">Cell membrane</keyword>
<dbReference type="GO" id="GO:0015740">
    <property type="term" value="P:C4-dicarboxylate transport"/>
    <property type="evidence" value="ECO:0007669"/>
    <property type="project" value="TreeGrafter"/>
</dbReference>
<dbReference type="EMBL" id="WMIE01000011">
    <property type="protein sequence ID" value="MTH79160.1"/>
    <property type="molecule type" value="Genomic_DNA"/>
</dbReference>
<gene>
    <name evidence="11" type="ORF">GL286_15645</name>
</gene>
<evidence type="ECO:0000256" key="4">
    <source>
        <dbReference type="ARBA" id="ARBA00022519"/>
    </source>
</evidence>
<comment type="similarity">
    <text evidence="8 9">Belongs to the TRAP transporter small permease family.</text>
</comment>
<evidence type="ECO:0000256" key="1">
    <source>
        <dbReference type="ARBA" id="ARBA00004429"/>
    </source>
</evidence>
<keyword evidence="7 9" id="KW-0472">Membrane</keyword>
<protein>
    <recommendedName>
        <fullName evidence="9">TRAP transporter small permease protein</fullName>
    </recommendedName>
</protein>
<organism evidence="11 12">
    <name type="scientific">Paracoccus aestuariivivens</name>
    <dbReference type="NCBI Taxonomy" id="1820333"/>
    <lineage>
        <taxon>Bacteria</taxon>
        <taxon>Pseudomonadati</taxon>
        <taxon>Pseudomonadota</taxon>
        <taxon>Alphaproteobacteria</taxon>
        <taxon>Rhodobacterales</taxon>
        <taxon>Paracoccaceae</taxon>
        <taxon>Paracoccus</taxon>
    </lineage>
</organism>
<proteinExistence type="inferred from homology"/>
<dbReference type="InterPro" id="IPR007387">
    <property type="entry name" value="TRAP_DctQ"/>
</dbReference>
<evidence type="ECO:0000256" key="6">
    <source>
        <dbReference type="ARBA" id="ARBA00022989"/>
    </source>
</evidence>
<dbReference type="PANTHER" id="PTHR35011:SF2">
    <property type="entry name" value="2,3-DIKETO-L-GULONATE TRAP TRANSPORTER SMALL PERMEASE PROTEIN YIAM"/>
    <property type="match status" value="1"/>
</dbReference>
<name>A0A6L6JB09_9RHOB</name>
<evidence type="ECO:0000313" key="12">
    <source>
        <dbReference type="Proteomes" id="UP000478183"/>
    </source>
</evidence>
<dbReference type="Pfam" id="PF04290">
    <property type="entry name" value="DctQ"/>
    <property type="match status" value="1"/>
</dbReference>
<dbReference type="Proteomes" id="UP000478183">
    <property type="component" value="Unassembled WGS sequence"/>
</dbReference>
<dbReference type="InterPro" id="IPR055348">
    <property type="entry name" value="DctQ"/>
</dbReference>
<keyword evidence="2 9" id="KW-0813">Transport</keyword>
<feature type="transmembrane region" description="Helical" evidence="9">
    <location>
        <begin position="51"/>
        <end position="69"/>
    </location>
</feature>
<accession>A0A6L6JB09</accession>
<evidence type="ECO:0000256" key="2">
    <source>
        <dbReference type="ARBA" id="ARBA00022448"/>
    </source>
</evidence>
<dbReference type="AlphaFoldDB" id="A0A6L6JB09"/>
<comment type="subunit">
    <text evidence="9">The complex comprises the extracytoplasmic solute receptor protein and the two transmembrane proteins.</text>
</comment>
<dbReference type="GO" id="GO:0022857">
    <property type="term" value="F:transmembrane transporter activity"/>
    <property type="evidence" value="ECO:0007669"/>
    <property type="project" value="UniProtKB-UniRule"/>
</dbReference>
<dbReference type="GO" id="GO:0005886">
    <property type="term" value="C:plasma membrane"/>
    <property type="evidence" value="ECO:0007669"/>
    <property type="project" value="UniProtKB-SubCell"/>
</dbReference>
<keyword evidence="6 9" id="KW-1133">Transmembrane helix</keyword>
<feature type="domain" description="Tripartite ATP-independent periplasmic transporters DctQ component" evidence="10">
    <location>
        <begin position="27"/>
        <end position="157"/>
    </location>
</feature>
<evidence type="ECO:0000313" key="11">
    <source>
        <dbReference type="EMBL" id="MTH79160.1"/>
    </source>
</evidence>
<dbReference type="RefSeq" id="WP_155096516.1">
    <property type="nucleotide sequence ID" value="NZ_WMIE01000011.1"/>
</dbReference>
<evidence type="ECO:0000256" key="7">
    <source>
        <dbReference type="ARBA" id="ARBA00023136"/>
    </source>
</evidence>
<dbReference type="PANTHER" id="PTHR35011">
    <property type="entry name" value="2,3-DIKETO-L-GULONATE TRAP TRANSPORTER SMALL PERMEASE PROTEIN YIAM"/>
    <property type="match status" value="1"/>
</dbReference>
<keyword evidence="5 9" id="KW-0812">Transmembrane</keyword>
<reference evidence="11 12" key="1">
    <citation type="submission" date="2019-11" db="EMBL/GenBank/DDBJ databases">
        <authorList>
            <person name="Dong K."/>
        </authorList>
    </citation>
    <scope>NUCLEOTIDE SEQUENCE [LARGE SCALE GENOMIC DNA]</scope>
    <source>
        <strain evidence="11 12">NBRC 111993</strain>
    </source>
</reference>
<keyword evidence="12" id="KW-1185">Reference proteome</keyword>
<sequence>MLARLNRLSDGIARITSWLALGFLAFMMVGITVDVVARATLGRSVPGLFEVTEMSMVMVVFMGLGATLLDDGHIRVTMMTDALPGPYSRSCTALAWFFAALTFLLLAWPATQEAVYSFSIREFRWGYFQVPVWWAKIAVAAGLWFAALQAALHSLRIALKQVELPPTGTARAGKGETALH</sequence>